<evidence type="ECO:0000256" key="1">
    <source>
        <dbReference type="ARBA" id="ARBA00004651"/>
    </source>
</evidence>
<dbReference type="FunFam" id="1.10.3430.10:FF:000005">
    <property type="entry name" value="Ammonium transporter"/>
    <property type="match status" value="1"/>
</dbReference>
<feature type="transmembrane region" description="Helical" evidence="8">
    <location>
        <begin position="237"/>
        <end position="256"/>
    </location>
</feature>
<evidence type="ECO:0000256" key="5">
    <source>
        <dbReference type="ARBA" id="ARBA00022989"/>
    </source>
</evidence>
<feature type="transmembrane region" description="Helical" evidence="8">
    <location>
        <begin position="174"/>
        <end position="201"/>
    </location>
</feature>
<feature type="transmembrane region" description="Helical" evidence="8">
    <location>
        <begin position="33"/>
        <end position="55"/>
    </location>
</feature>
<dbReference type="Pfam" id="PF00909">
    <property type="entry name" value="Ammonium_transp"/>
    <property type="match status" value="1"/>
</dbReference>
<feature type="transmembrane region" description="Helical" evidence="8">
    <location>
        <begin position="67"/>
        <end position="86"/>
    </location>
</feature>
<evidence type="ECO:0000256" key="6">
    <source>
        <dbReference type="ARBA" id="ARBA00023136"/>
    </source>
</evidence>
<dbReference type="EMBL" id="JAAGAX010000014">
    <property type="protein sequence ID" value="KAF2292110.1"/>
    <property type="molecule type" value="Genomic_DNA"/>
</dbReference>
<feature type="transmembrane region" description="Helical" evidence="8">
    <location>
        <begin position="142"/>
        <end position="162"/>
    </location>
</feature>
<comment type="caution">
    <text evidence="10">The sequence shown here is derived from an EMBL/GenBank/DDBJ whole genome shotgun (WGS) entry which is preliminary data.</text>
</comment>
<dbReference type="InterPro" id="IPR029020">
    <property type="entry name" value="Ammonium/urea_transptr"/>
</dbReference>
<evidence type="ECO:0000256" key="2">
    <source>
        <dbReference type="ARBA" id="ARBA00005887"/>
    </source>
</evidence>
<sequence>MAISAPPPNPVPVAYQGGTSAAVPDWLNKGDNAWQMISATLVGLQSVPGLVILYGSIVKKKWAVNSAFMALYAFAAVVICWVVWAYKMSFGDKLLPFWGKAGPALGQKFLIKQAELPETTQYYDNGGVETTMATPYYPMASMVWFQCVFAAITVILLAGSVLGRMNIKAWMAFVPLWLTFSYTVGAFSLWGGGFLFHWGVIDYSGGYVIHLSSGIAGLTTAFWVSTQTKINKGQREISTNNVLLMLAGAGLLWMGWAGFNGGDPYSANIDSSMAVLNTNICAATSLLVWTWLDVIFFKKPSVIGAVQGMITGLVCITPGAGLVQGWAAIVMGILSGSVPWFTMMIVHKRWTLLQKIDDTLGVFHTHAVAGLLGGALTGLFAEPTLCSLFLPVANSRGGVYGGSGGVQFLKQLAGGAFIIGWNLVITSIICVVINLVIPLRMSEEQLLIGDDAVHGEEAYALWGDGETYDSTKHGMYSDDTIHKTSTGATQVV</sequence>
<keyword evidence="3 8" id="KW-0813">Transport</keyword>
<comment type="subcellular location">
    <subcellularLocation>
        <location evidence="1 8">Cell membrane</location>
        <topology evidence="1 8">Multi-pass membrane protein</topology>
    </subcellularLocation>
</comment>
<reference evidence="10 11" key="1">
    <citation type="journal article" date="2020" name="Mol. Plant">
        <title>The Chromosome-Based Rubber Tree Genome Provides New Insights into Spurge Genome Evolution and Rubber Biosynthesis.</title>
        <authorList>
            <person name="Liu J."/>
            <person name="Shi C."/>
            <person name="Shi C.C."/>
            <person name="Li W."/>
            <person name="Zhang Q.J."/>
            <person name="Zhang Y."/>
            <person name="Li K."/>
            <person name="Lu H.F."/>
            <person name="Shi C."/>
            <person name="Zhu S.T."/>
            <person name="Xiao Z.Y."/>
            <person name="Nan H."/>
            <person name="Yue Y."/>
            <person name="Zhu X.G."/>
            <person name="Wu Y."/>
            <person name="Hong X.N."/>
            <person name="Fan G.Y."/>
            <person name="Tong Y."/>
            <person name="Zhang D."/>
            <person name="Mao C.L."/>
            <person name="Liu Y.L."/>
            <person name="Hao S.J."/>
            <person name="Liu W.Q."/>
            <person name="Lv M.Q."/>
            <person name="Zhang H.B."/>
            <person name="Liu Y."/>
            <person name="Hu-Tang G.R."/>
            <person name="Wang J.P."/>
            <person name="Wang J.H."/>
            <person name="Sun Y.H."/>
            <person name="Ni S.B."/>
            <person name="Chen W.B."/>
            <person name="Zhang X.C."/>
            <person name="Jiao Y.N."/>
            <person name="Eichler E.E."/>
            <person name="Li G.H."/>
            <person name="Liu X."/>
            <person name="Gao L.Z."/>
        </authorList>
    </citation>
    <scope>NUCLEOTIDE SEQUENCE [LARGE SCALE GENOMIC DNA]</scope>
    <source>
        <strain evidence="11">cv. GT1</strain>
        <tissue evidence="10">Leaf</tissue>
    </source>
</reference>
<evidence type="ECO:0000256" key="8">
    <source>
        <dbReference type="RuleBase" id="RU362002"/>
    </source>
</evidence>
<feature type="transmembrane region" description="Helical" evidence="8">
    <location>
        <begin position="302"/>
        <end position="320"/>
    </location>
</feature>
<feature type="transmembrane region" description="Helical" evidence="8">
    <location>
        <begin position="412"/>
        <end position="437"/>
    </location>
</feature>
<keyword evidence="7 8" id="KW-0924">Ammonia transport</keyword>
<evidence type="ECO:0000256" key="7">
    <source>
        <dbReference type="ARBA" id="ARBA00023177"/>
    </source>
</evidence>
<keyword evidence="6 8" id="KW-0472">Membrane</keyword>
<feature type="transmembrane region" description="Helical" evidence="8">
    <location>
        <begin position="276"/>
        <end position="295"/>
    </location>
</feature>
<protein>
    <recommendedName>
        <fullName evidence="8">Ammonium transporter</fullName>
    </recommendedName>
</protein>
<feature type="transmembrane region" description="Helical" evidence="8">
    <location>
        <begin position="207"/>
        <end position="225"/>
    </location>
</feature>
<dbReference type="NCBIfam" id="TIGR00836">
    <property type="entry name" value="amt"/>
    <property type="match status" value="1"/>
</dbReference>
<evidence type="ECO:0000313" key="11">
    <source>
        <dbReference type="Proteomes" id="UP000467840"/>
    </source>
</evidence>
<organism evidence="10 11">
    <name type="scientific">Hevea brasiliensis</name>
    <name type="common">Para rubber tree</name>
    <name type="synonym">Siphonia brasiliensis</name>
    <dbReference type="NCBI Taxonomy" id="3981"/>
    <lineage>
        <taxon>Eukaryota</taxon>
        <taxon>Viridiplantae</taxon>
        <taxon>Streptophyta</taxon>
        <taxon>Embryophyta</taxon>
        <taxon>Tracheophyta</taxon>
        <taxon>Spermatophyta</taxon>
        <taxon>Magnoliopsida</taxon>
        <taxon>eudicotyledons</taxon>
        <taxon>Gunneridae</taxon>
        <taxon>Pentapetalae</taxon>
        <taxon>rosids</taxon>
        <taxon>fabids</taxon>
        <taxon>Malpighiales</taxon>
        <taxon>Euphorbiaceae</taxon>
        <taxon>Crotonoideae</taxon>
        <taxon>Micrandreae</taxon>
        <taxon>Hevea</taxon>
    </lineage>
</organism>
<keyword evidence="5 8" id="KW-1133">Transmembrane helix</keyword>
<comment type="similarity">
    <text evidence="2 8">Belongs to the ammonia transporter channel (TC 1.A.11.2) family.</text>
</comment>
<feature type="transmembrane region" description="Helical" evidence="8">
    <location>
        <begin position="326"/>
        <end position="346"/>
    </location>
</feature>
<dbReference type="GO" id="GO:0005886">
    <property type="term" value="C:plasma membrane"/>
    <property type="evidence" value="ECO:0007669"/>
    <property type="project" value="UniProtKB-SubCell"/>
</dbReference>
<evidence type="ECO:0000313" key="10">
    <source>
        <dbReference type="EMBL" id="KAF2292110.1"/>
    </source>
</evidence>
<feature type="transmembrane region" description="Helical" evidence="8">
    <location>
        <begin position="367"/>
        <end position="392"/>
    </location>
</feature>
<dbReference type="Proteomes" id="UP000467840">
    <property type="component" value="Chromosome 13"/>
</dbReference>
<dbReference type="SUPFAM" id="SSF111352">
    <property type="entry name" value="Ammonium transporter"/>
    <property type="match status" value="1"/>
</dbReference>
<dbReference type="AlphaFoldDB" id="A0A6A6KSX7"/>
<evidence type="ECO:0000259" key="9">
    <source>
        <dbReference type="Pfam" id="PF00909"/>
    </source>
</evidence>
<proteinExistence type="inferred from homology"/>
<dbReference type="GO" id="GO:0008519">
    <property type="term" value="F:ammonium channel activity"/>
    <property type="evidence" value="ECO:0007669"/>
    <property type="project" value="InterPro"/>
</dbReference>
<feature type="domain" description="Ammonium transporter AmtB-like" evidence="9">
    <location>
        <begin position="33"/>
        <end position="459"/>
    </location>
</feature>
<dbReference type="InterPro" id="IPR001905">
    <property type="entry name" value="Ammonium_transpt"/>
</dbReference>
<accession>A0A6A6KSX7</accession>
<gene>
    <name evidence="10" type="ORF">GH714_012060</name>
</gene>
<dbReference type="PANTHER" id="PTHR43029:SF10">
    <property type="entry name" value="AMMONIUM TRANSPORTER MEP2"/>
    <property type="match status" value="1"/>
</dbReference>
<dbReference type="PANTHER" id="PTHR43029">
    <property type="entry name" value="AMMONIUM TRANSPORTER MEP2"/>
    <property type="match status" value="1"/>
</dbReference>
<keyword evidence="11" id="KW-1185">Reference proteome</keyword>
<name>A0A6A6KSX7_HEVBR</name>
<evidence type="ECO:0000256" key="4">
    <source>
        <dbReference type="ARBA" id="ARBA00022692"/>
    </source>
</evidence>
<dbReference type="InterPro" id="IPR024041">
    <property type="entry name" value="NH4_transpt_AmtB-like_dom"/>
</dbReference>
<keyword evidence="4 8" id="KW-0812">Transmembrane</keyword>
<evidence type="ECO:0000256" key="3">
    <source>
        <dbReference type="ARBA" id="ARBA00022448"/>
    </source>
</evidence>
<dbReference type="Gene3D" id="1.10.3430.10">
    <property type="entry name" value="Ammonium transporter AmtB like domains"/>
    <property type="match status" value="1"/>
</dbReference>